<evidence type="ECO:0000313" key="5">
    <source>
        <dbReference type="Proteomes" id="UP000655751"/>
    </source>
</evidence>
<dbReference type="InterPro" id="IPR036271">
    <property type="entry name" value="Tet_transcr_reg_TetR-rel_C_sf"/>
</dbReference>
<accession>A0A931I8F6</accession>
<comment type="caution">
    <text evidence="4">The sequence shown here is derived from an EMBL/GenBank/DDBJ whole genome shotgun (WGS) entry which is preliminary data.</text>
</comment>
<dbReference type="PRINTS" id="PR00455">
    <property type="entry name" value="HTHTETR"/>
</dbReference>
<dbReference type="SUPFAM" id="SSF46689">
    <property type="entry name" value="Homeodomain-like"/>
    <property type="match status" value="1"/>
</dbReference>
<dbReference type="GO" id="GO:0003677">
    <property type="term" value="F:DNA binding"/>
    <property type="evidence" value="ECO:0007669"/>
    <property type="project" value="UniProtKB-UniRule"/>
</dbReference>
<keyword evidence="5" id="KW-1185">Reference proteome</keyword>
<dbReference type="Pfam" id="PF00440">
    <property type="entry name" value="TetR_N"/>
    <property type="match status" value="1"/>
</dbReference>
<name>A0A931I8F6_9NOCA</name>
<evidence type="ECO:0000256" key="1">
    <source>
        <dbReference type="ARBA" id="ARBA00023125"/>
    </source>
</evidence>
<dbReference type="GO" id="GO:0046677">
    <property type="term" value="P:response to antibiotic"/>
    <property type="evidence" value="ECO:0007669"/>
    <property type="project" value="InterPro"/>
</dbReference>
<dbReference type="EMBL" id="JADMLG010000001">
    <property type="protein sequence ID" value="MBH0775285.1"/>
    <property type="molecule type" value="Genomic_DNA"/>
</dbReference>
<dbReference type="InterPro" id="IPR001647">
    <property type="entry name" value="HTH_TetR"/>
</dbReference>
<evidence type="ECO:0000256" key="2">
    <source>
        <dbReference type="PROSITE-ProRule" id="PRU00335"/>
    </source>
</evidence>
<proteinExistence type="predicted"/>
<dbReference type="Proteomes" id="UP000655751">
    <property type="component" value="Unassembled WGS sequence"/>
</dbReference>
<dbReference type="GO" id="GO:0045892">
    <property type="term" value="P:negative regulation of DNA-templated transcription"/>
    <property type="evidence" value="ECO:0007669"/>
    <property type="project" value="InterPro"/>
</dbReference>
<feature type="domain" description="HTH tetR-type" evidence="3">
    <location>
        <begin position="8"/>
        <end position="68"/>
    </location>
</feature>
<gene>
    <name evidence="4" type="ORF">IT779_03170</name>
</gene>
<dbReference type="InterPro" id="IPR009057">
    <property type="entry name" value="Homeodomain-like_sf"/>
</dbReference>
<protein>
    <submittedName>
        <fullName evidence="4">Helix-turn-helix transcriptional regulator</fullName>
    </submittedName>
</protein>
<dbReference type="InterPro" id="IPR003012">
    <property type="entry name" value="Tet_transcr_reg_TetR"/>
</dbReference>
<feature type="DNA-binding region" description="H-T-H motif" evidence="2">
    <location>
        <begin position="31"/>
        <end position="50"/>
    </location>
</feature>
<dbReference type="PROSITE" id="PS01081">
    <property type="entry name" value="HTH_TETR_1"/>
    <property type="match status" value="1"/>
</dbReference>
<dbReference type="PROSITE" id="PS50977">
    <property type="entry name" value="HTH_TETR_2"/>
    <property type="match status" value="1"/>
</dbReference>
<evidence type="ECO:0000313" key="4">
    <source>
        <dbReference type="EMBL" id="MBH0775285.1"/>
    </source>
</evidence>
<evidence type="ECO:0000259" key="3">
    <source>
        <dbReference type="PROSITE" id="PS50977"/>
    </source>
</evidence>
<organism evidence="4 5">
    <name type="scientific">Nocardia bovistercoris</name>
    <dbReference type="NCBI Taxonomy" id="2785916"/>
    <lineage>
        <taxon>Bacteria</taxon>
        <taxon>Bacillati</taxon>
        <taxon>Actinomycetota</taxon>
        <taxon>Actinomycetes</taxon>
        <taxon>Mycobacteriales</taxon>
        <taxon>Nocardiaceae</taxon>
        <taxon>Nocardia</taxon>
    </lineage>
</organism>
<dbReference type="InterPro" id="IPR023772">
    <property type="entry name" value="DNA-bd_HTH_TetR-type_CS"/>
</dbReference>
<dbReference type="Gene3D" id="1.10.357.10">
    <property type="entry name" value="Tetracycline Repressor, domain 2"/>
    <property type="match status" value="1"/>
</dbReference>
<dbReference type="SUPFAM" id="SSF48498">
    <property type="entry name" value="Tetracyclin repressor-like, C-terminal domain"/>
    <property type="match status" value="1"/>
</dbReference>
<reference evidence="4" key="1">
    <citation type="submission" date="2020-11" db="EMBL/GenBank/DDBJ databases">
        <title>Nocardia NEAU-351.nov., a novel actinomycete isolated from the cow dung.</title>
        <authorList>
            <person name="Zhang X."/>
        </authorList>
    </citation>
    <scope>NUCLEOTIDE SEQUENCE</scope>
    <source>
        <strain evidence="4">NEAU-351</strain>
    </source>
</reference>
<dbReference type="PRINTS" id="PR00400">
    <property type="entry name" value="TETREPRESSOR"/>
</dbReference>
<keyword evidence="1 2" id="KW-0238">DNA-binding</keyword>
<dbReference type="AlphaFoldDB" id="A0A931I8F6"/>
<dbReference type="RefSeq" id="WP_196147563.1">
    <property type="nucleotide sequence ID" value="NZ_JADMLG010000001.1"/>
</dbReference>
<sequence length="204" mass="22885">MGRPKIPLVERTEVITTALGIIDSEGLAALSLRRLGTELGVTGAALYHHFADKEEILRGVAELVITREVIPRMVGATWEEYVLQSVQRYRKALLAHPNAAPLMQPHGQQALNNLPREYIVTLMLEAGVPEHLCYPILDSMELMAFASAMMNPRNLPAQERLEVHGRNQTNLRKILKATLKSAEQLFQLELEALMTGWKTLIENE</sequence>